<accession>A0ABQ8WF09</accession>
<dbReference type="EMBL" id="JAPVEB010000003">
    <property type="protein sequence ID" value="KAJ5268547.1"/>
    <property type="molecule type" value="Genomic_DNA"/>
</dbReference>
<gene>
    <name evidence="1" type="ORF">N7505_004305</name>
</gene>
<organism evidence="1 2">
    <name type="scientific">Penicillium chrysogenum</name>
    <name type="common">Penicillium notatum</name>
    <dbReference type="NCBI Taxonomy" id="5076"/>
    <lineage>
        <taxon>Eukaryota</taxon>
        <taxon>Fungi</taxon>
        <taxon>Dikarya</taxon>
        <taxon>Ascomycota</taxon>
        <taxon>Pezizomycotina</taxon>
        <taxon>Eurotiomycetes</taxon>
        <taxon>Eurotiomycetidae</taxon>
        <taxon>Eurotiales</taxon>
        <taxon>Aspergillaceae</taxon>
        <taxon>Penicillium</taxon>
        <taxon>Penicillium chrysogenum species complex</taxon>
    </lineage>
</organism>
<reference evidence="1 2" key="1">
    <citation type="journal article" date="2023" name="IMA Fungus">
        <title>Comparative genomic study of the Penicillium genus elucidates a diverse pangenome and 15 lateral gene transfer events.</title>
        <authorList>
            <person name="Petersen C."/>
            <person name="Sorensen T."/>
            <person name="Nielsen M.R."/>
            <person name="Sondergaard T.E."/>
            <person name="Sorensen J.L."/>
            <person name="Fitzpatrick D.A."/>
            <person name="Frisvad J.C."/>
            <person name="Nielsen K.L."/>
        </authorList>
    </citation>
    <scope>NUCLEOTIDE SEQUENCE [LARGE SCALE GENOMIC DNA]</scope>
    <source>
        <strain evidence="1 2">IBT 3361</strain>
    </source>
</reference>
<evidence type="ECO:0000313" key="1">
    <source>
        <dbReference type="EMBL" id="KAJ5268547.1"/>
    </source>
</evidence>
<evidence type="ECO:0000313" key="2">
    <source>
        <dbReference type="Proteomes" id="UP001220256"/>
    </source>
</evidence>
<proteinExistence type="predicted"/>
<comment type="caution">
    <text evidence="1">The sequence shown here is derived from an EMBL/GenBank/DDBJ whole genome shotgun (WGS) entry which is preliminary data.</text>
</comment>
<keyword evidence="2" id="KW-1185">Reference proteome</keyword>
<name>A0ABQ8WF09_PENCH</name>
<dbReference type="Proteomes" id="UP001220256">
    <property type="component" value="Unassembled WGS sequence"/>
</dbReference>
<sequence length="92" mass="10157">MAWASARGDNTVAARMDRCLMGVNNPNIFAIAKVAKSDQNAGPSLSRVVKVGDPILHDDEEARETSNHQCLLVSQDNHEIWLTLATYDEEYA</sequence>
<protein>
    <submittedName>
        <fullName evidence="1">Uncharacterized protein</fullName>
    </submittedName>
</protein>